<protein>
    <submittedName>
        <fullName evidence="4">Fumarylacetoacetate hydrolase-like protein</fullName>
    </submittedName>
</protein>
<dbReference type="SUPFAM" id="SSF56529">
    <property type="entry name" value="FAH"/>
    <property type="match status" value="1"/>
</dbReference>
<evidence type="ECO:0000256" key="2">
    <source>
        <dbReference type="ARBA" id="ARBA00022723"/>
    </source>
</evidence>
<gene>
    <name evidence="4" type="ORF">C3B54_111372</name>
</gene>
<keyword evidence="2" id="KW-0479">Metal-binding</keyword>
<evidence type="ECO:0000259" key="3">
    <source>
        <dbReference type="Pfam" id="PF01557"/>
    </source>
</evidence>
<dbReference type="AlphaFoldDB" id="A0A2L2BRL7"/>
<dbReference type="GO" id="GO:0044281">
    <property type="term" value="P:small molecule metabolic process"/>
    <property type="evidence" value="ECO:0007669"/>
    <property type="project" value="UniProtKB-ARBA"/>
</dbReference>
<dbReference type="GO" id="GO:0016787">
    <property type="term" value="F:hydrolase activity"/>
    <property type="evidence" value="ECO:0007669"/>
    <property type="project" value="UniProtKB-KW"/>
</dbReference>
<organism evidence="4 5">
    <name type="scientific">Pontimonas salivibrio</name>
    <dbReference type="NCBI Taxonomy" id="1159327"/>
    <lineage>
        <taxon>Bacteria</taxon>
        <taxon>Bacillati</taxon>
        <taxon>Actinomycetota</taxon>
        <taxon>Actinomycetes</taxon>
        <taxon>Micrococcales</taxon>
        <taxon>Microbacteriaceae</taxon>
        <taxon>Pontimonas</taxon>
    </lineage>
</organism>
<evidence type="ECO:0000313" key="5">
    <source>
        <dbReference type="Proteomes" id="UP000243077"/>
    </source>
</evidence>
<feature type="domain" description="Fumarylacetoacetase-like C-terminal" evidence="3">
    <location>
        <begin position="186"/>
        <end position="370"/>
    </location>
</feature>
<dbReference type="InterPro" id="IPR036663">
    <property type="entry name" value="Fumarylacetoacetase_C_sf"/>
</dbReference>
<dbReference type="EMBL" id="CP026923">
    <property type="protein sequence ID" value="AVG24315.1"/>
    <property type="molecule type" value="Genomic_DNA"/>
</dbReference>
<proteinExistence type="inferred from homology"/>
<sequence length="399" mass="42061">MAPPDTGKAATMTTTAQEVLPADSSRALLVGRVFDPANGGPRVCVVEGEELVDITPLVRTVSDAMEHPDTVADSVLPGAARYPLNDVLAASEAGDRTQPYLLAPIDLQVVKACGVTFVGSMIERVIEEKCAGDAAKAQQVREHITAAIGGSLKGIEPGSEKAKAVKDILIEQGVWSAYLEVGIGPDPEVFTKAPVLSSVGWGAKVGIPGFSSWNNPEPELVLIVNSKGVAVGATLGNDVNLRDVEGRSALLLGKAKDNNASSALGPFIRVFDEQFTPDTVASEEIHLQVSGTDGYELHGVNSVAEISRPLESLVSATWGAHHQYPDGFALYTGTLFAPTQDRDTPGGGFTHKHGDRVEIRSEHLGALVNTTGPAEALEPWNFGLRAMMDYLGEASKNAH</sequence>
<dbReference type="Gene3D" id="3.90.850.10">
    <property type="entry name" value="Fumarylacetoacetase-like, C-terminal domain"/>
    <property type="match status" value="1"/>
</dbReference>
<accession>A0A2L2BRL7</accession>
<dbReference type="InterPro" id="IPR011234">
    <property type="entry name" value="Fumarylacetoacetase-like_C"/>
</dbReference>
<dbReference type="GO" id="GO:0046872">
    <property type="term" value="F:metal ion binding"/>
    <property type="evidence" value="ECO:0007669"/>
    <property type="project" value="UniProtKB-KW"/>
</dbReference>
<dbReference type="InterPro" id="IPR051121">
    <property type="entry name" value="FAH"/>
</dbReference>
<evidence type="ECO:0000256" key="1">
    <source>
        <dbReference type="ARBA" id="ARBA00010211"/>
    </source>
</evidence>
<dbReference type="Proteomes" id="UP000243077">
    <property type="component" value="Chromosome"/>
</dbReference>
<dbReference type="KEGG" id="psai:C3B54_111372"/>
<name>A0A2L2BRL7_9MICO</name>
<comment type="similarity">
    <text evidence="1">Belongs to the FAH family.</text>
</comment>
<keyword evidence="4" id="KW-0378">Hydrolase</keyword>
<evidence type="ECO:0000313" key="4">
    <source>
        <dbReference type="EMBL" id="AVG24315.1"/>
    </source>
</evidence>
<reference evidence="4 5" key="1">
    <citation type="submission" date="2018-02" db="EMBL/GenBank/DDBJ databases">
        <title>Complete genome of the streamlined marine actinobacterium Pontimonas salivibrio CL-TW6 adapted to coastal planktonic lifestype.</title>
        <authorList>
            <person name="Cho B.C."/>
            <person name="Hardies S.C."/>
            <person name="Jang G.I."/>
            <person name="Hwang C.Y."/>
        </authorList>
    </citation>
    <scope>NUCLEOTIDE SEQUENCE [LARGE SCALE GENOMIC DNA]</scope>
    <source>
        <strain evidence="4 5">CL-TW6</strain>
    </source>
</reference>
<dbReference type="Pfam" id="PF01557">
    <property type="entry name" value="FAA_hydrolase"/>
    <property type="match status" value="1"/>
</dbReference>
<dbReference type="PANTHER" id="PTHR42796">
    <property type="entry name" value="FUMARYLACETOACETATE HYDROLASE DOMAIN-CONTAINING PROTEIN 2A-RELATED"/>
    <property type="match status" value="1"/>
</dbReference>
<dbReference type="PANTHER" id="PTHR42796:SF7">
    <property type="entry name" value="2-DEHYDRO-3-DEOXY-D-ARABINONATE DEHYDRATASE"/>
    <property type="match status" value="1"/>
</dbReference>
<keyword evidence="5" id="KW-1185">Reference proteome</keyword>